<dbReference type="Proteomes" id="UP001501442">
    <property type="component" value="Unassembled WGS sequence"/>
</dbReference>
<accession>A0ABP8UR94</accession>
<reference evidence="5" key="1">
    <citation type="journal article" date="2019" name="Int. J. Syst. Evol. Microbiol.">
        <title>The Global Catalogue of Microorganisms (GCM) 10K type strain sequencing project: providing services to taxonomists for standard genome sequencing and annotation.</title>
        <authorList>
            <consortium name="The Broad Institute Genomics Platform"/>
            <consortium name="The Broad Institute Genome Sequencing Center for Infectious Disease"/>
            <person name="Wu L."/>
            <person name="Ma J."/>
        </authorList>
    </citation>
    <scope>NUCLEOTIDE SEQUENCE [LARGE SCALE GENOMIC DNA]</scope>
    <source>
        <strain evidence="5">JCM 17939</strain>
    </source>
</reference>
<feature type="transmembrane region" description="Helical" evidence="2">
    <location>
        <begin position="569"/>
        <end position="586"/>
    </location>
</feature>
<comment type="caution">
    <text evidence="4">The sequence shown here is derived from an EMBL/GenBank/DDBJ whole genome shotgun (WGS) entry which is preliminary data.</text>
</comment>
<gene>
    <name evidence="4" type="ORF">GCM10023196_091850</name>
</gene>
<feature type="transmembrane region" description="Helical" evidence="2">
    <location>
        <begin position="623"/>
        <end position="643"/>
    </location>
</feature>
<keyword evidence="5" id="KW-1185">Reference proteome</keyword>
<evidence type="ECO:0000256" key="1">
    <source>
        <dbReference type="SAM" id="MobiDB-lite"/>
    </source>
</evidence>
<evidence type="ECO:0000313" key="4">
    <source>
        <dbReference type="EMBL" id="GAA4637561.1"/>
    </source>
</evidence>
<feature type="transmembrane region" description="Helical" evidence="2">
    <location>
        <begin position="663"/>
        <end position="681"/>
    </location>
</feature>
<keyword evidence="2" id="KW-1133">Transmembrane helix</keyword>
<feature type="compositionally biased region" description="Basic and acidic residues" evidence="1">
    <location>
        <begin position="715"/>
        <end position="730"/>
    </location>
</feature>
<name>A0ABP8UR94_9ACTN</name>
<dbReference type="EMBL" id="BAABHK010000020">
    <property type="protein sequence ID" value="GAA4637561.1"/>
    <property type="molecule type" value="Genomic_DNA"/>
</dbReference>
<dbReference type="RefSeq" id="WP_345440703.1">
    <property type="nucleotide sequence ID" value="NZ_BAABHK010000020.1"/>
</dbReference>
<protein>
    <submittedName>
        <fullName evidence="4">Uncharacterized protein</fullName>
    </submittedName>
</protein>
<keyword evidence="2" id="KW-0472">Membrane</keyword>
<feature type="transmembrane region" description="Helical" evidence="2">
    <location>
        <begin position="380"/>
        <end position="401"/>
    </location>
</feature>
<evidence type="ECO:0000256" key="3">
    <source>
        <dbReference type="SAM" id="SignalP"/>
    </source>
</evidence>
<keyword evidence="3" id="KW-0732">Signal</keyword>
<feature type="signal peptide" evidence="3">
    <location>
        <begin position="1"/>
        <end position="36"/>
    </location>
</feature>
<feature type="transmembrane region" description="Helical" evidence="2">
    <location>
        <begin position="489"/>
        <end position="509"/>
    </location>
</feature>
<sequence length="730" mass="75091">MARPRMAERHRRSAAIAVLVGFAAALLGLLPGTAAAASATETAAPPAKVHGRVLLIGVPGLRWGDIRRTGAPNLWSLTGQAAVGSLSVKTVAGNTCPIDGWLTVSAGQRSQLRHGGCGLPPAPNGTTVPGFAGLRQDNAHNKYGSKLGLLGDAVHRAGGCTMAIGPGAAVGAADGSGRVDGYAPSVDKTPADAWSRCALTVVDVDDVVRAYINAGVDVNGRQVHVTDKGRAAAVSAADAQVGKILRAAPAGTTVLLAGLSDNTSTGRLHVAMATGPGYGPRYLTANSTRTSGLVTLTDVTSTVLHTLGAAQPKDAVGSPWRLDGRKSASVGRVVRALKDRDTHARVYGGLVFPFYLVLIAVQIGLYAFATVGLRRKGHGLLAATKVLALAAGAVPVASFLANAFPWWRSGQPGLTLTLLILLGVAVVTAAAVAGPWRRSVTGPGAVVAGATALFLTLDVMTGNHLQNCSVLGYTPVVAGRFYGFGNTTWALWVTGVIIATGALAGRLIAGRGDRRLLPLALIVAAGLAALVVDGAPMWGADFGGIIATIPGFAAFAFMLSGRRVRPMRVIAVLAAGAVLVLGVSFLDSLRANPTHIGEFWDNLVSGDAGTVLFRKFRGMIGTLSHWQLTVIIVAGIGFLFFALLRPLAWRAAALQMAYERAPALRATFFAVLVTAVVGMLVNDSGAAIPAMAFTIAVPLALAASVRALELGGPERPPRPERSEEPSARQA</sequence>
<feature type="transmembrane region" description="Helical" evidence="2">
    <location>
        <begin position="516"/>
        <end position="532"/>
    </location>
</feature>
<dbReference type="InterPro" id="IPR017850">
    <property type="entry name" value="Alkaline_phosphatase_core_sf"/>
</dbReference>
<proteinExistence type="predicted"/>
<feature type="region of interest" description="Disordered" evidence="1">
    <location>
        <begin position="711"/>
        <end position="730"/>
    </location>
</feature>
<dbReference type="SUPFAM" id="SSF53649">
    <property type="entry name" value="Alkaline phosphatase-like"/>
    <property type="match status" value="1"/>
</dbReference>
<dbReference type="Gene3D" id="3.40.720.10">
    <property type="entry name" value="Alkaline Phosphatase, subunit A"/>
    <property type="match status" value="1"/>
</dbReference>
<feature type="transmembrane region" description="Helical" evidence="2">
    <location>
        <begin position="687"/>
        <end position="708"/>
    </location>
</feature>
<evidence type="ECO:0000313" key="5">
    <source>
        <dbReference type="Proteomes" id="UP001501442"/>
    </source>
</evidence>
<feature type="chain" id="PRO_5046809421" evidence="3">
    <location>
        <begin position="37"/>
        <end position="730"/>
    </location>
</feature>
<feature type="transmembrane region" description="Helical" evidence="2">
    <location>
        <begin position="346"/>
        <end position="368"/>
    </location>
</feature>
<keyword evidence="2" id="KW-0812">Transmembrane</keyword>
<feature type="transmembrane region" description="Helical" evidence="2">
    <location>
        <begin position="538"/>
        <end position="557"/>
    </location>
</feature>
<evidence type="ECO:0000256" key="2">
    <source>
        <dbReference type="SAM" id="Phobius"/>
    </source>
</evidence>
<feature type="transmembrane region" description="Helical" evidence="2">
    <location>
        <begin position="413"/>
        <end position="433"/>
    </location>
</feature>
<feature type="transmembrane region" description="Helical" evidence="2">
    <location>
        <begin position="440"/>
        <end position="457"/>
    </location>
</feature>
<organism evidence="4 5">
    <name type="scientific">Actinoallomurus vinaceus</name>
    <dbReference type="NCBI Taxonomy" id="1080074"/>
    <lineage>
        <taxon>Bacteria</taxon>
        <taxon>Bacillati</taxon>
        <taxon>Actinomycetota</taxon>
        <taxon>Actinomycetes</taxon>
        <taxon>Streptosporangiales</taxon>
        <taxon>Thermomonosporaceae</taxon>
        <taxon>Actinoallomurus</taxon>
    </lineage>
</organism>